<reference evidence="1 2" key="1">
    <citation type="submission" date="2024-04" db="EMBL/GenBank/DDBJ databases">
        <title>whole genome sequencing of Lutimonas vermicola strain IMCC1616.</title>
        <authorList>
            <person name="Bae S.S."/>
        </authorList>
    </citation>
    <scope>NUCLEOTIDE SEQUENCE [LARGE SCALE GENOMIC DNA]</scope>
    <source>
        <strain evidence="1 2">IMCC1616</strain>
    </source>
</reference>
<dbReference type="Proteomes" id="UP001474120">
    <property type="component" value="Unassembled WGS sequence"/>
</dbReference>
<protein>
    <submittedName>
        <fullName evidence="1">RHS repeat domain-containing protein</fullName>
    </submittedName>
</protein>
<keyword evidence="2" id="KW-1185">Reference proteome</keyword>
<dbReference type="RefSeq" id="WP_342161112.1">
    <property type="nucleotide sequence ID" value="NZ_JBCDNA010000003.1"/>
</dbReference>
<name>A0ABU9L3E8_9FLAO</name>
<dbReference type="EMBL" id="JBCDNA010000003">
    <property type="protein sequence ID" value="MEL4456948.1"/>
    <property type="molecule type" value="Genomic_DNA"/>
</dbReference>
<organism evidence="1 2">
    <name type="scientific">Lutimonas vermicola</name>
    <dbReference type="NCBI Taxonomy" id="414288"/>
    <lineage>
        <taxon>Bacteria</taxon>
        <taxon>Pseudomonadati</taxon>
        <taxon>Bacteroidota</taxon>
        <taxon>Flavobacteriia</taxon>
        <taxon>Flavobacteriales</taxon>
        <taxon>Flavobacteriaceae</taxon>
        <taxon>Lutimonas</taxon>
    </lineage>
</organism>
<dbReference type="Pfam" id="PF05593">
    <property type="entry name" value="RHS_repeat"/>
    <property type="match status" value="1"/>
</dbReference>
<evidence type="ECO:0000313" key="2">
    <source>
        <dbReference type="Proteomes" id="UP001474120"/>
    </source>
</evidence>
<gene>
    <name evidence="1" type="ORF">AABB81_13650</name>
</gene>
<sequence length="262" mass="30946">MTNIKLFRNLLLIILLSNCAKDKIGDCDLNHLSLRGDVKSIRCDFYEAKEKGGKIFKGYKKESGKTLLIMYDNIGFITKTIYDKQQYRGPYEELIKYDNNCNEIEKIINEEGQFVLKRTYKYDDNGVLIGETHFKEDGSSKYIDFEKGNFKYEYDNEGNLIRATRTEKDYFTYEYDNEGRLIKTTEFSSYVPNDENIQLLKYSDEGYLISKKYKGRSTDNGEKYDYTESFTYEFDKKGNIIKKIEYLDGVPIIIEERKIEYD</sequence>
<proteinExistence type="predicted"/>
<dbReference type="Gene3D" id="2.180.10.10">
    <property type="entry name" value="RHS repeat-associated core"/>
    <property type="match status" value="1"/>
</dbReference>
<comment type="caution">
    <text evidence="1">The sequence shown here is derived from an EMBL/GenBank/DDBJ whole genome shotgun (WGS) entry which is preliminary data.</text>
</comment>
<dbReference type="InterPro" id="IPR031325">
    <property type="entry name" value="RHS_repeat"/>
</dbReference>
<evidence type="ECO:0000313" key="1">
    <source>
        <dbReference type="EMBL" id="MEL4456948.1"/>
    </source>
</evidence>
<accession>A0ABU9L3E8</accession>